<feature type="transmembrane region" description="Helical" evidence="1">
    <location>
        <begin position="113"/>
        <end position="129"/>
    </location>
</feature>
<sequence>MFLKNPKAKRMAGNVLLLLFSLVAIFHVFVLIGLVPLDMVWGGRIQKQEELYWFEFISLALNFLFIYVVLARQEYIKTPIAPGILRMTLWVMVLLFSLNTIGNLNALNRMETLIFTPITFLIAILCLALA</sequence>
<keyword evidence="1" id="KW-0472">Membrane</keyword>
<feature type="transmembrane region" description="Helical" evidence="1">
    <location>
        <begin position="12"/>
        <end position="32"/>
    </location>
</feature>
<feature type="transmembrane region" description="Helical" evidence="1">
    <location>
        <begin position="83"/>
        <end position="101"/>
    </location>
</feature>
<proteinExistence type="predicted"/>
<dbReference type="EMBL" id="NPDT01000003">
    <property type="protein sequence ID" value="PJZ66078.1"/>
    <property type="molecule type" value="Genomic_DNA"/>
</dbReference>
<comment type="caution">
    <text evidence="2">The sequence shown here is derived from an EMBL/GenBank/DDBJ whole genome shotgun (WGS) entry which is preliminary data.</text>
</comment>
<dbReference type="AlphaFoldDB" id="A0A2M9ZCF1"/>
<evidence type="ECO:0000313" key="2">
    <source>
        <dbReference type="EMBL" id="PJZ66078.1"/>
    </source>
</evidence>
<name>A0A2M9ZCF1_9LEPT</name>
<gene>
    <name evidence="2" type="ORF">CH371_09745</name>
</gene>
<dbReference type="Proteomes" id="UP000231912">
    <property type="component" value="Unassembled WGS sequence"/>
</dbReference>
<reference evidence="2 3" key="1">
    <citation type="submission" date="2017-07" db="EMBL/GenBank/DDBJ databases">
        <title>Leptospira spp. isolated from tropical soils.</title>
        <authorList>
            <person name="Thibeaux R."/>
            <person name="Iraola G."/>
            <person name="Ferres I."/>
            <person name="Bierque E."/>
            <person name="Girault D."/>
            <person name="Soupe-Gilbert M.-E."/>
            <person name="Picardeau M."/>
            <person name="Goarant C."/>
        </authorList>
    </citation>
    <scope>NUCLEOTIDE SEQUENCE [LARGE SCALE GENOMIC DNA]</scope>
    <source>
        <strain evidence="2 3">FH2-C-A2</strain>
    </source>
</reference>
<evidence type="ECO:0000313" key="3">
    <source>
        <dbReference type="Proteomes" id="UP000231912"/>
    </source>
</evidence>
<accession>A0A2M9ZCF1</accession>
<organism evidence="2 3">
    <name type="scientific">Leptospira wolffii</name>
    <dbReference type="NCBI Taxonomy" id="409998"/>
    <lineage>
        <taxon>Bacteria</taxon>
        <taxon>Pseudomonadati</taxon>
        <taxon>Spirochaetota</taxon>
        <taxon>Spirochaetia</taxon>
        <taxon>Leptospirales</taxon>
        <taxon>Leptospiraceae</taxon>
        <taxon>Leptospira</taxon>
    </lineage>
</organism>
<keyword evidence="1" id="KW-0812">Transmembrane</keyword>
<evidence type="ECO:0000256" key="1">
    <source>
        <dbReference type="SAM" id="Phobius"/>
    </source>
</evidence>
<protein>
    <submittedName>
        <fullName evidence="2">Uncharacterized protein</fullName>
    </submittedName>
</protein>
<feature type="transmembrane region" description="Helical" evidence="1">
    <location>
        <begin position="52"/>
        <end position="71"/>
    </location>
</feature>
<keyword evidence="1" id="KW-1133">Transmembrane helix</keyword>